<dbReference type="AlphaFoldDB" id="A0A9X7E8B8"/>
<evidence type="ECO:0000256" key="1">
    <source>
        <dbReference type="SAM" id="SignalP"/>
    </source>
</evidence>
<accession>A0A9X7E8B8</accession>
<dbReference type="EMBL" id="NUUR01000023">
    <property type="protein sequence ID" value="PHG82970.1"/>
    <property type="molecule type" value="Genomic_DNA"/>
</dbReference>
<reference evidence="2 3" key="1">
    <citation type="submission" date="2017-09" db="EMBL/GenBank/DDBJ databases">
        <title>Large-scale bioinformatics analysis of Bacillus genomes uncovers conserved roles of natural products in bacterial physiology.</title>
        <authorList>
            <consortium name="Agbiome Team Llc"/>
            <person name="Bleich R.M."/>
            <person name="Grubbs K.J."/>
            <person name="Santa Maria K.C."/>
            <person name="Allen S.E."/>
            <person name="Farag S."/>
            <person name="Shank E.A."/>
            <person name="Bowers A."/>
        </authorList>
    </citation>
    <scope>NUCLEOTIDE SEQUENCE [LARGE SCALE GENOMIC DNA]</scope>
    <source>
        <strain evidence="2 3">AFS029792</strain>
    </source>
</reference>
<sequence length="130" mass="14688">MKKVLVSIMSLLLCFSIFGFTPASAAGYTHFEYEEDGVRAGRTEEFPKEMNLSGTVEIVAVQYSPKTKDVNIKYTLVNIDTDEKVSKSIDGTYKSSSKTIKFTNVKEGRYIIKIKNNSEEKVYGNFLVYN</sequence>
<protein>
    <recommendedName>
        <fullName evidence="4">Por secretion system C-terminal sorting domain-containing protein</fullName>
    </recommendedName>
</protein>
<organism evidence="2 3">
    <name type="scientific">Bacillus cereus</name>
    <dbReference type="NCBI Taxonomy" id="1396"/>
    <lineage>
        <taxon>Bacteria</taxon>
        <taxon>Bacillati</taxon>
        <taxon>Bacillota</taxon>
        <taxon>Bacilli</taxon>
        <taxon>Bacillales</taxon>
        <taxon>Bacillaceae</taxon>
        <taxon>Bacillus</taxon>
        <taxon>Bacillus cereus group</taxon>
    </lineage>
</organism>
<name>A0A9X7E8B8_BACCE</name>
<feature type="signal peptide" evidence="1">
    <location>
        <begin position="1"/>
        <end position="25"/>
    </location>
</feature>
<keyword evidence="1" id="KW-0732">Signal</keyword>
<proteinExistence type="predicted"/>
<feature type="chain" id="PRO_5040913388" description="Por secretion system C-terminal sorting domain-containing protein" evidence="1">
    <location>
        <begin position="26"/>
        <end position="130"/>
    </location>
</feature>
<dbReference type="RefSeq" id="WP_016082996.1">
    <property type="nucleotide sequence ID" value="NZ_NUQH01000006.1"/>
</dbReference>
<gene>
    <name evidence="2" type="ORF">COI69_09250</name>
</gene>
<evidence type="ECO:0000313" key="3">
    <source>
        <dbReference type="Proteomes" id="UP000225135"/>
    </source>
</evidence>
<evidence type="ECO:0000313" key="2">
    <source>
        <dbReference type="EMBL" id="PHG82970.1"/>
    </source>
</evidence>
<comment type="caution">
    <text evidence="2">The sequence shown here is derived from an EMBL/GenBank/DDBJ whole genome shotgun (WGS) entry which is preliminary data.</text>
</comment>
<evidence type="ECO:0008006" key="4">
    <source>
        <dbReference type="Google" id="ProtNLM"/>
    </source>
</evidence>
<dbReference type="Proteomes" id="UP000225135">
    <property type="component" value="Unassembled WGS sequence"/>
</dbReference>